<dbReference type="EMBL" id="OW152815">
    <property type="protein sequence ID" value="CAH2063777.1"/>
    <property type="molecule type" value="Genomic_DNA"/>
</dbReference>
<proteinExistence type="predicted"/>
<accession>A0ABN8IR47</accession>
<feature type="region of interest" description="Disordered" evidence="1">
    <location>
        <begin position="458"/>
        <end position="494"/>
    </location>
</feature>
<feature type="compositionally biased region" description="Low complexity" evidence="1">
    <location>
        <begin position="458"/>
        <end position="469"/>
    </location>
</feature>
<feature type="region of interest" description="Disordered" evidence="1">
    <location>
        <begin position="19"/>
        <end position="112"/>
    </location>
</feature>
<feature type="region of interest" description="Disordered" evidence="1">
    <location>
        <begin position="292"/>
        <end position="341"/>
    </location>
</feature>
<feature type="compositionally biased region" description="Polar residues" evidence="1">
    <location>
        <begin position="313"/>
        <end position="326"/>
    </location>
</feature>
<evidence type="ECO:0000256" key="1">
    <source>
        <dbReference type="SAM" id="MobiDB-lite"/>
    </source>
</evidence>
<feature type="compositionally biased region" description="Polar residues" evidence="1">
    <location>
        <begin position="77"/>
        <end position="93"/>
    </location>
</feature>
<protein>
    <submittedName>
        <fullName evidence="2">Uncharacterized protein</fullName>
    </submittedName>
</protein>
<reference evidence="2" key="1">
    <citation type="submission" date="2022-03" db="EMBL/GenBank/DDBJ databases">
        <authorList>
            <person name="Martin H S."/>
        </authorList>
    </citation>
    <scope>NUCLEOTIDE SEQUENCE</scope>
</reference>
<feature type="compositionally biased region" description="Polar residues" evidence="1">
    <location>
        <begin position="292"/>
        <end position="305"/>
    </location>
</feature>
<feature type="compositionally biased region" description="Polar residues" evidence="1">
    <location>
        <begin position="481"/>
        <end position="494"/>
    </location>
</feature>
<organism evidence="2 3">
    <name type="scientific">Iphiclides podalirius</name>
    <name type="common">scarce swallowtail</name>
    <dbReference type="NCBI Taxonomy" id="110791"/>
    <lineage>
        <taxon>Eukaryota</taxon>
        <taxon>Metazoa</taxon>
        <taxon>Ecdysozoa</taxon>
        <taxon>Arthropoda</taxon>
        <taxon>Hexapoda</taxon>
        <taxon>Insecta</taxon>
        <taxon>Pterygota</taxon>
        <taxon>Neoptera</taxon>
        <taxon>Endopterygota</taxon>
        <taxon>Lepidoptera</taxon>
        <taxon>Glossata</taxon>
        <taxon>Ditrysia</taxon>
        <taxon>Papilionoidea</taxon>
        <taxon>Papilionidae</taxon>
        <taxon>Papilioninae</taxon>
        <taxon>Iphiclides</taxon>
    </lineage>
</organism>
<name>A0ABN8IR47_9NEOP</name>
<gene>
    <name evidence="2" type="ORF">IPOD504_LOCUS12671</name>
</gene>
<keyword evidence="3" id="KW-1185">Reference proteome</keyword>
<feature type="compositionally biased region" description="Polar residues" evidence="1">
    <location>
        <begin position="29"/>
        <end position="39"/>
    </location>
</feature>
<sequence length="1063" mass="117881">MKWFHVCRSLAMTMIMVESTRTSRRSSTNLDSKTSTSTVKIDDVQPTFRPRSPRRREEPTSSTPRDNVRSRARSRITDTYSSNIVTEQPLTENGRNERFDSRKTNRVRSRPIESESNAINAYPSREIPVKNKARQVNRRFQYATETSSPSSTVNDDGKTRDMNIRRTQTTSTEVPLRLSSPNFDDIKTETVASTFNDITRTVPKEEDITTVQFKRRSSTTPTIETETVGTPRPTRSRGRVNTRANVKLEDMASSGATLTLSETNAPIEKLSEDPRKSRKLRYRTRFAETDTNLTGEGITNSNEISKSARKKQSFSSEAENRTSANVINEKKMERRSERKPLVSPTIKSMRVVRRPLSRQKDNSASLSTLSKVKTSDEIGDDDNYPETFKALIQTKNALTQVSSPTSESLSVKATHTVINTITQSSLYFNTSREPNNNITRLRSKLNVTENELKGVIVEDSTTTESASDTPKYKPQQYRLRGTSNGVSTDTPLSEINETPTADKKIENTVEMPLIFTLINKPNKNITADNGYEYNQNDHKGEFLIAVSSKESQENKVENEIIAKGEESENKPIINVFATTQKYHSNYKDQNLIDGEKGSTPATPAIRNIQTRKYSRKITKTKDKVESTSVNPVTKAKEKTLRKYSDTFSKTTEASNNGITIDSEKRKSRFSSKYRESYLDKPFYKPTVPTVTPTTVEGEEIQLGPDMNAISFTQSRSTLSSADLKLSESLVKPSHVMNVEASNHSPSVTVSIFDALAEILTSTPRIQLSSTTEVPQQFITDSVVNKQTLNGISSSAPNVKDSSFLVITTATTKPFAEKSTASHVLSLRTTTMLPSIHEILLNSLSSATKEEMVISSMTSSTREPRILTLDIDPETKQIRTEKPGDEKGNTVFKFIPIDEVTALLNQVVVTPKARRTTTLPPPPPAPRRPILDGLAWLWQQWRDTAPGSGDGGSRTNNRRPAPSSRPSVPPSATPPPRANWFGSGPFVGNADDRPSSNRIPLEPPRAVAAEQTPGRGQLVSAAINVTRAFSQFLGAAIQGAAQTVQNVIRAGQKAATDVYTNGSG</sequence>
<feature type="non-terminal residue" evidence="2">
    <location>
        <position position="1063"/>
    </location>
</feature>
<evidence type="ECO:0000313" key="3">
    <source>
        <dbReference type="Proteomes" id="UP000837857"/>
    </source>
</evidence>
<feature type="compositionally biased region" description="Basic and acidic residues" evidence="1">
    <location>
        <begin position="94"/>
        <end position="103"/>
    </location>
</feature>
<feature type="compositionally biased region" description="Pro residues" evidence="1">
    <location>
        <begin position="966"/>
        <end position="976"/>
    </location>
</feature>
<feature type="region of interest" description="Disordered" evidence="1">
    <location>
        <begin position="141"/>
        <end position="160"/>
    </location>
</feature>
<dbReference type="Proteomes" id="UP000837857">
    <property type="component" value="Chromosome 3"/>
</dbReference>
<feature type="compositionally biased region" description="Low complexity" evidence="1">
    <location>
        <begin position="219"/>
        <end position="231"/>
    </location>
</feature>
<feature type="compositionally biased region" description="Basic and acidic residues" evidence="1">
    <location>
        <begin position="328"/>
        <end position="340"/>
    </location>
</feature>
<feature type="compositionally biased region" description="Low complexity" evidence="1">
    <location>
        <begin position="952"/>
        <end position="965"/>
    </location>
</feature>
<feature type="region of interest" description="Disordered" evidence="1">
    <location>
        <begin position="941"/>
        <end position="1000"/>
    </location>
</feature>
<feature type="compositionally biased region" description="Polar residues" evidence="1">
    <location>
        <begin position="143"/>
        <end position="154"/>
    </location>
</feature>
<evidence type="ECO:0000313" key="2">
    <source>
        <dbReference type="EMBL" id="CAH2063777.1"/>
    </source>
</evidence>
<feature type="region of interest" description="Disordered" evidence="1">
    <location>
        <begin position="213"/>
        <end position="238"/>
    </location>
</feature>